<organism evidence="3 4">
    <name type="scientific">Desulfolutivibrio sulfodismutans</name>
    <dbReference type="NCBI Taxonomy" id="63561"/>
    <lineage>
        <taxon>Bacteria</taxon>
        <taxon>Pseudomonadati</taxon>
        <taxon>Thermodesulfobacteriota</taxon>
        <taxon>Desulfovibrionia</taxon>
        <taxon>Desulfovibrionales</taxon>
        <taxon>Desulfovibrionaceae</taxon>
        <taxon>Desulfolutivibrio</taxon>
    </lineage>
</organism>
<dbReference type="RefSeq" id="WP_163301210.1">
    <property type="nucleotide sequence ID" value="NZ_JAAGRQ010000015.1"/>
</dbReference>
<name>A0A7K3NK76_9BACT</name>
<dbReference type="Proteomes" id="UP000469724">
    <property type="component" value="Unassembled WGS sequence"/>
</dbReference>
<accession>A0A7K3NK76</accession>
<dbReference type="Gene3D" id="1.10.287.110">
    <property type="entry name" value="DnaJ domain"/>
    <property type="match status" value="1"/>
</dbReference>
<dbReference type="Pfam" id="PF00226">
    <property type="entry name" value="DnaJ"/>
    <property type="match status" value="1"/>
</dbReference>
<evidence type="ECO:0000256" key="1">
    <source>
        <dbReference type="SAM" id="MobiDB-lite"/>
    </source>
</evidence>
<gene>
    <name evidence="3" type="ORF">G3N56_05265</name>
</gene>
<feature type="compositionally biased region" description="Low complexity" evidence="1">
    <location>
        <begin position="178"/>
        <end position="191"/>
    </location>
</feature>
<feature type="compositionally biased region" description="Gly residues" evidence="1">
    <location>
        <begin position="142"/>
        <end position="155"/>
    </location>
</feature>
<dbReference type="SMART" id="SM00271">
    <property type="entry name" value="DnaJ"/>
    <property type="match status" value="1"/>
</dbReference>
<feature type="region of interest" description="Disordered" evidence="1">
    <location>
        <begin position="62"/>
        <end position="313"/>
    </location>
</feature>
<sequence>MHSSQARADSGRTRGGPASSTDWVALEKQLCHTKTILQEILDHLQGVLRNLRAARVGYKNFARSGTRSEKPGPKSGFRTTRTSPTGFGARPQDSKTARPRPGHTRFERTSPGQEATAGDATGQRAGRPQDFTREQGASAPGGNAGAFGQSRGGAQTGDAGRKGSPYRTFTGGRGPGATAGSTAGTGPDPAGSNGTAGRSQPGGPRFGFSGKSNTAGNFSATGQAGQSARTGPSAASGPAGASGQAGQAGAGPYGRTAAGQSRQREGFGQTSRPGQSRTSHSSNAYDTRRENVRPDGASRHRYNDERQERGRQAARNSGMNLKCAYDILCLDYPCTPVEIKNAYRGMARMFHPDLGGDEEVMKDVNLAYELAMRFCAGPRRSGASWSS</sequence>
<dbReference type="InterPro" id="IPR036869">
    <property type="entry name" value="J_dom_sf"/>
</dbReference>
<protein>
    <submittedName>
        <fullName evidence="3">DnaJ domain-containing protein</fullName>
    </submittedName>
</protein>
<comment type="caution">
    <text evidence="3">The sequence shown here is derived from an EMBL/GenBank/DDBJ whole genome shotgun (WGS) entry which is preliminary data.</text>
</comment>
<dbReference type="SUPFAM" id="SSF46565">
    <property type="entry name" value="Chaperone J-domain"/>
    <property type="match status" value="1"/>
</dbReference>
<feature type="domain" description="J" evidence="2">
    <location>
        <begin position="323"/>
        <end position="386"/>
    </location>
</feature>
<dbReference type="CDD" id="cd06257">
    <property type="entry name" value="DnaJ"/>
    <property type="match status" value="1"/>
</dbReference>
<feature type="compositionally biased region" description="Polar residues" evidence="1">
    <location>
        <begin position="210"/>
        <end position="230"/>
    </location>
</feature>
<feature type="compositionally biased region" description="Basic and acidic residues" evidence="1">
    <location>
        <begin position="286"/>
        <end position="311"/>
    </location>
</feature>
<feature type="region of interest" description="Disordered" evidence="1">
    <location>
        <begin position="1"/>
        <end position="20"/>
    </location>
</feature>
<keyword evidence="4" id="KW-1185">Reference proteome</keyword>
<feature type="compositionally biased region" description="Low complexity" evidence="1">
    <location>
        <begin position="231"/>
        <end position="245"/>
    </location>
</feature>
<evidence type="ECO:0000313" key="3">
    <source>
        <dbReference type="EMBL" id="NDY56155.1"/>
    </source>
</evidence>
<reference evidence="3 4" key="1">
    <citation type="submission" date="2020-02" db="EMBL/GenBank/DDBJ databases">
        <title>Comparative genomics of sulfur disproportionating microorganisms.</title>
        <authorList>
            <person name="Ward L.M."/>
            <person name="Bertran E."/>
            <person name="Johnston D.T."/>
        </authorList>
    </citation>
    <scope>NUCLEOTIDE SEQUENCE [LARGE SCALE GENOMIC DNA]</scope>
    <source>
        <strain evidence="3 4">DSM 3696</strain>
    </source>
</reference>
<proteinExistence type="predicted"/>
<dbReference type="AlphaFoldDB" id="A0A7K3NK76"/>
<dbReference type="InterPro" id="IPR001623">
    <property type="entry name" value="DnaJ_domain"/>
</dbReference>
<evidence type="ECO:0000313" key="4">
    <source>
        <dbReference type="Proteomes" id="UP000469724"/>
    </source>
</evidence>
<evidence type="ECO:0000259" key="2">
    <source>
        <dbReference type="PROSITE" id="PS50076"/>
    </source>
</evidence>
<feature type="compositionally biased region" description="Polar residues" evidence="1">
    <location>
        <begin position="268"/>
        <end position="285"/>
    </location>
</feature>
<dbReference type="PROSITE" id="PS50076">
    <property type="entry name" value="DNAJ_2"/>
    <property type="match status" value="1"/>
</dbReference>
<dbReference type="EMBL" id="JAAGRQ010000015">
    <property type="protein sequence ID" value="NDY56155.1"/>
    <property type="molecule type" value="Genomic_DNA"/>
</dbReference>